<evidence type="ECO:0000313" key="9">
    <source>
        <dbReference type="EMBL" id="KKP31043.1"/>
    </source>
</evidence>
<evidence type="ECO:0000256" key="7">
    <source>
        <dbReference type="ARBA" id="ARBA00022842"/>
    </source>
</evidence>
<evidence type="ECO:0000256" key="6">
    <source>
        <dbReference type="ARBA" id="ARBA00022840"/>
    </source>
</evidence>
<evidence type="ECO:0000256" key="1">
    <source>
        <dbReference type="ARBA" id="ARBA00001946"/>
    </source>
</evidence>
<protein>
    <submittedName>
        <fullName evidence="9">Polymerase beta domain protein region protein</fullName>
    </submittedName>
</protein>
<keyword evidence="4" id="KW-0479">Metal-binding</keyword>
<reference evidence="9 10" key="1">
    <citation type="journal article" date="2015" name="Nature">
        <title>rRNA introns, odd ribosomes, and small enigmatic genomes across a large radiation of phyla.</title>
        <authorList>
            <person name="Brown C.T."/>
            <person name="Hug L.A."/>
            <person name="Thomas B.C."/>
            <person name="Sharon I."/>
            <person name="Castelle C.J."/>
            <person name="Singh A."/>
            <person name="Wilkins M.J."/>
            <person name="Williams K.H."/>
            <person name="Banfield J.F."/>
        </authorList>
    </citation>
    <scope>NUCLEOTIDE SEQUENCE [LARGE SCALE GENOMIC DNA]</scope>
</reference>
<dbReference type="InterPro" id="IPR052038">
    <property type="entry name" value="Type-VII_TA_antitoxin"/>
</dbReference>
<dbReference type="EMBL" id="LBOI01000017">
    <property type="protein sequence ID" value="KKP31043.1"/>
    <property type="molecule type" value="Genomic_DNA"/>
</dbReference>
<dbReference type="GO" id="GO:0046872">
    <property type="term" value="F:metal ion binding"/>
    <property type="evidence" value="ECO:0007669"/>
    <property type="project" value="UniProtKB-KW"/>
</dbReference>
<accession>A0A0F9YHZ4</accession>
<keyword evidence="7" id="KW-0460">Magnesium</keyword>
<gene>
    <name evidence="9" type="ORF">UR21_C0017G0001</name>
</gene>
<proteinExistence type="predicted"/>
<dbReference type="InterPro" id="IPR043519">
    <property type="entry name" value="NT_sf"/>
</dbReference>
<dbReference type="GO" id="GO:0005524">
    <property type="term" value="F:ATP binding"/>
    <property type="evidence" value="ECO:0007669"/>
    <property type="project" value="UniProtKB-KW"/>
</dbReference>
<dbReference type="PANTHER" id="PTHR33571">
    <property type="entry name" value="SSL8005 PROTEIN"/>
    <property type="match status" value="1"/>
</dbReference>
<dbReference type="CDD" id="cd05403">
    <property type="entry name" value="NT_KNTase_like"/>
    <property type="match status" value="1"/>
</dbReference>
<dbReference type="AlphaFoldDB" id="A0A0F9YHZ4"/>
<dbReference type="Pfam" id="PF18765">
    <property type="entry name" value="Polbeta"/>
    <property type="match status" value="1"/>
</dbReference>
<keyword evidence="2" id="KW-0808">Transferase</keyword>
<evidence type="ECO:0000256" key="5">
    <source>
        <dbReference type="ARBA" id="ARBA00022741"/>
    </source>
</evidence>
<dbReference type="SUPFAM" id="SSF81301">
    <property type="entry name" value="Nucleotidyltransferase"/>
    <property type="match status" value="1"/>
</dbReference>
<sequence>IKILNKYHVGMAGIFGSYSRGEQKRTSDIDIVVDIKNKNMSLLGFIRLNRLLEEALKRKVDLVEYSAIKPRLKDRILKEEIRII</sequence>
<comment type="cofactor">
    <cofactor evidence="1">
        <name>Mg(2+)</name>
        <dbReference type="ChEBI" id="CHEBI:18420"/>
    </cofactor>
</comment>
<name>A0A0F9YHZ4_9BACT</name>
<feature type="non-terminal residue" evidence="9">
    <location>
        <position position="1"/>
    </location>
</feature>
<keyword evidence="5" id="KW-0547">Nucleotide-binding</keyword>
<comment type="caution">
    <text evidence="9">The sequence shown here is derived from an EMBL/GenBank/DDBJ whole genome shotgun (WGS) entry which is preliminary data.</text>
</comment>
<dbReference type="InterPro" id="IPR041633">
    <property type="entry name" value="Polbeta"/>
</dbReference>
<dbReference type="PANTHER" id="PTHR33571:SF14">
    <property type="entry name" value="PROTEIN ADENYLYLTRANSFERASE MJ0435-RELATED"/>
    <property type="match status" value="1"/>
</dbReference>
<evidence type="ECO:0000256" key="2">
    <source>
        <dbReference type="ARBA" id="ARBA00022679"/>
    </source>
</evidence>
<evidence type="ECO:0000256" key="3">
    <source>
        <dbReference type="ARBA" id="ARBA00022695"/>
    </source>
</evidence>
<dbReference type="GO" id="GO:0016779">
    <property type="term" value="F:nucleotidyltransferase activity"/>
    <property type="evidence" value="ECO:0007669"/>
    <property type="project" value="UniProtKB-KW"/>
</dbReference>
<keyword evidence="6" id="KW-0067">ATP-binding</keyword>
<organism evidence="9 10">
    <name type="scientific">Candidatus Woesebacteria bacterium GW2011_GWC2_31_9</name>
    <dbReference type="NCBI Taxonomy" id="1618586"/>
    <lineage>
        <taxon>Bacteria</taxon>
        <taxon>Candidatus Woeseibacteriota</taxon>
    </lineage>
</organism>
<evidence type="ECO:0000313" key="10">
    <source>
        <dbReference type="Proteomes" id="UP000034803"/>
    </source>
</evidence>
<evidence type="ECO:0000256" key="4">
    <source>
        <dbReference type="ARBA" id="ARBA00022723"/>
    </source>
</evidence>
<dbReference type="Gene3D" id="3.30.460.10">
    <property type="entry name" value="Beta Polymerase, domain 2"/>
    <property type="match status" value="1"/>
</dbReference>
<evidence type="ECO:0000259" key="8">
    <source>
        <dbReference type="Pfam" id="PF18765"/>
    </source>
</evidence>
<keyword evidence="3" id="KW-0548">Nucleotidyltransferase</keyword>
<feature type="domain" description="Polymerase beta nucleotidyltransferase" evidence="8">
    <location>
        <begin position="1"/>
        <end position="83"/>
    </location>
</feature>
<dbReference type="Proteomes" id="UP000034803">
    <property type="component" value="Unassembled WGS sequence"/>
</dbReference>